<evidence type="ECO:0000256" key="1">
    <source>
        <dbReference type="ARBA" id="ARBA00023125"/>
    </source>
</evidence>
<evidence type="ECO:0000313" key="5">
    <source>
        <dbReference type="Proteomes" id="UP000830835"/>
    </source>
</evidence>
<proteinExistence type="predicted"/>
<dbReference type="InterPro" id="IPR000424">
    <property type="entry name" value="Primosome_PriB/ssb"/>
</dbReference>
<sequence length="143" mass="15499">MNSIVLLGEVLAEPELRYTPDNLAVTSLLLSFPSLRPEEPDYQVRVSSFGELAQKVVDSCHVGDRVTVEGQLHMNVVERDGRKEKLAEITARRIHHLGSGQVLSLTGMSEASTAVRDSGTESFSPKPAAAASFSPPNPDEIPF</sequence>
<keyword evidence="1 2" id="KW-0238">DNA-binding</keyword>
<dbReference type="InterPro" id="IPR011344">
    <property type="entry name" value="ssDNA-bd"/>
</dbReference>
<name>A0ABT0C8R0_THEVL</name>
<reference evidence="4" key="1">
    <citation type="submission" date="2021-02" db="EMBL/GenBank/DDBJ databases">
        <title>The CRISPR/cas machinery reduction and long-range gene transfer in the hot spring cyanobacterium Synechococcus.</title>
        <authorList>
            <person name="Dvorak P."/>
            <person name="Jahodarova E."/>
            <person name="Hasler P."/>
            <person name="Poulickova A."/>
        </authorList>
    </citation>
    <scope>NUCLEOTIDE SEQUENCE</scope>
    <source>
        <strain evidence="4">Rupite</strain>
    </source>
</reference>
<feature type="compositionally biased region" description="Low complexity" evidence="3">
    <location>
        <begin position="122"/>
        <end position="134"/>
    </location>
</feature>
<dbReference type="GO" id="GO:0003677">
    <property type="term" value="F:DNA binding"/>
    <property type="evidence" value="ECO:0007669"/>
    <property type="project" value="UniProtKB-KW"/>
</dbReference>
<accession>A0ABT0C8R0</accession>
<keyword evidence="5" id="KW-1185">Reference proteome</keyword>
<evidence type="ECO:0000256" key="3">
    <source>
        <dbReference type="SAM" id="MobiDB-lite"/>
    </source>
</evidence>
<feature type="region of interest" description="Disordered" evidence="3">
    <location>
        <begin position="109"/>
        <end position="143"/>
    </location>
</feature>
<dbReference type="InterPro" id="IPR012340">
    <property type="entry name" value="NA-bd_OB-fold"/>
</dbReference>
<dbReference type="RefSeq" id="WP_244349396.1">
    <property type="nucleotide sequence ID" value="NZ_JAFIRA010000007.1"/>
</dbReference>
<dbReference type="Proteomes" id="UP000830835">
    <property type="component" value="Unassembled WGS sequence"/>
</dbReference>
<evidence type="ECO:0000256" key="2">
    <source>
        <dbReference type="PROSITE-ProRule" id="PRU00252"/>
    </source>
</evidence>
<dbReference type="PANTHER" id="PTHR10302:SF27">
    <property type="entry name" value="SINGLE-STRANDED DNA-BINDING PROTEIN"/>
    <property type="match status" value="1"/>
</dbReference>
<gene>
    <name evidence="4" type="ORF">JX360_04470</name>
</gene>
<comment type="caution">
    <text evidence="4">The sequence shown here is derived from an EMBL/GenBank/DDBJ whole genome shotgun (WGS) entry which is preliminary data.</text>
</comment>
<dbReference type="CDD" id="cd04496">
    <property type="entry name" value="SSB_OBF"/>
    <property type="match status" value="1"/>
</dbReference>
<evidence type="ECO:0000313" key="4">
    <source>
        <dbReference type="EMBL" id="MCJ2542165.1"/>
    </source>
</evidence>
<dbReference type="PROSITE" id="PS50935">
    <property type="entry name" value="SSB"/>
    <property type="match status" value="1"/>
</dbReference>
<organism evidence="4 5">
    <name type="scientific">Thermostichus vulcanus str. 'Rupite'</name>
    <dbReference type="NCBI Taxonomy" id="2813851"/>
    <lineage>
        <taxon>Bacteria</taxon>
        <taxon>Bacillati</taxon>
        <taxon>Cyanobacteriota</taxon>
        <taxon>Cyanophyceae</taxon>
        <taxon>Thermostichales</taxon>
        <taxon>Thermostichaceae</taxon>
        <taxon>Thermostichus</taxon>
    </lineage>
</organism>
<protein>
    <submittedName>
        <fullName evidence="4">Single-stranded DNA-binding protein</fullName>
    </submittedName>
</protein>
<dbReference type="EMBL" id="JAFIRA010000007">
    <property type="protein sequence ID" value="MCJ2542165.1"/>
    <property type="molecule type" value="Genomic_DNA"/>
</dbReference>
<dbReference type="PANTHER" id="PTHR10302">
    <property type="entry name" value="SINGLE-STRANDED DNA-BINDING PROTEIN"/>
    <property type="match status" value="1"/>
</dbReference>
<dbReference type="Pfam" id="PF00436">
    <property type="entry name" value="SSB"/>
    <property type="match status" value="1"/>
</dbReference>
<dbReference type="Gene3D" id="2.40.50.140">
    <property type="entry name" value="Nucleic acid-binding proteins"/>
    <property type="match status" value="1"/>
</dbReference>
<dbReference type="SUPFAM" id="SSF50249">
    <property type="entry name" value="Nucleic acid-binding proteins"/>
    <property type="match status" value="1"/>
</dbReference>